<dbReference type="PANTHER" id="PTHR11485">
    <property type="entry name" value="TRANSFERRIN"/>
    <property type="match status" value="1"/>
</dbReference>
<dbReference type="PROSITE" id="PS51408">
    <property type="entry name" value="TRANSFERRIN_LIKE_4"/>
    <property type="match status" value="1"/>
</dbReference>
<dbReference type="PANTHER" id="PTHR11485:SF57">
    <property type="entry name" value="TRANSFERRIN"/>
    <property type="match status" value="1"/>
</dbReference>
<dbReference type="GO" id="GO:0005886">
    <property type="term" value="C:plasma membrane"/>
    <property type="evidence" value="ECO:0007669"/>
    <property type="project" value="TreeGrafter"/>
</dbReference>
<dbReference type="OrthoDB" id="8183540at2759"/>
<evidence type="ECO:0000313" key="3">
    <source>
        <dbReference type="EMBL" id="JAT86448.1"/>
    </source>
</evidence>
<name>A0A1E1WHK8_PECGO</name>
<dbReference type="InterPro" id="IPR001156">
    <property type="entry name" value="Transferrin-like_dom"/>
</dbReference>
<keyword evidence="1" id="KW-0732">Signal</keyword>
<protein>
    <recommendedName>
        <fullName evidence="2">Transferrin-like domain-containing protein</fullName>
    </recommendedName>
</protein>
<gene>
    <name evidence="3" type="ORF">g.13589</name>
</gene>
<dbReference type="PRINTS" id="PR00422">
    <property type="entry name" value="TRANSFERRIN"/>
</dbReference>
<proteinExistence type="predicted"/>
<dbReference type="CDD" id="cd13529">
    <property type="entry name" value="PBP2_transferrin"/>
    <property type="match status" value="1"/>
</dbReference>
<dbReference type="Gene3D" id="3.40.190.10">
    <property type="entry name" value="Periplasmic binding protein-like II"/>
    <property type="match status" value="3"/>
</dbReference>
<dbReference type="GO" id="GO:0005615">
    <property type="term" value="C:extracellular space"/>
    <property type="evidence" value="ECO:0007669"/>
    <property type="project" value="TreeGrafter"/>
</dbReference>
<evidence type="ECO:0000256" key="1">
    <source>
        <dbReference type="SAM" id="SignalP"/>
    </source>
</evidence>
<organism evidence="3">
    <name type="scientific">Pectinophora gossypiella</name>
    <name type="common">Cotton pink bollworm</name>
    <name type="synonym">Depressaria gossypiella</name>
    <dbReference type="NCBI Taxonomy" id="13191"/>
    <lineage>
        <taxon>Eukaryota</taxon>
        <taxon>Metazoa</taxon>
        <taxon>Ecdysozoa</taxon>
        <taxon>Arthropoda</taxon>
        <taxon>Hexapoda</taxon>
        <taxon>Insecta</taxon>
        <taxon>Pterygota</taxon>
        <taxon>Neoptera</taxon>
        <taxon>Endopterygota</taxon>
        <taxon>Lepidoptera</taxon>
        <taxon>Glossata</taxon>
        <taxon>Ditrysia</taxon>
        <taxon>Gelechioidea</taxon>
        <taxon>Gelechiidae</taxon>
        <taxon>Apatetrinae</taxon>
        <taxon>Pectinophora</taxon>
    </lineage>
</organism>
<dbReference type="GO" id="GO:0055037">
    <property type="term" value="C:recycling endosome"/>
    <property type="evidence" value="ECO:0007669"/>
    <property type="project" value="TreeGrafter"/>
</dbReference>
<dbReference type="SMART" id="SM00094">
    <property type="entry name" value="TR_FER"/>
    <property type="match status" value="1"/>
</dbReference>
<sequence>MALRNIAVLFLTVGLVAGQTYRVCIPTTDRTLCNSLDRDGSQATCEPVESRIDCALRLARGSADIGVFTEEETLVLGQQQPNNNRVIATIRDVSRTEPYAFEAVAIVSNSHSGGLEGLRGGSYCHPGLDQSDQRWSPRVLRTLEQAVARTNRCTDPPPGRTSEELEVDQLSQFFSAACRPGPWSVNATVDANLKQQFPSLCSLCGPTNASCAAYTLDMGVSVAGASNTNRHIQALECMRTNGNGSFAYVAWQHAQEFFTARNPDIATAYAVLCPDGSTQTLTSEVINNRTAPCAFVRQPWSTIVASTATAAEVQQNLRAWWPNGANPSDNSWQATLFNGIVGGASARVFFEDSLPSPANYTSPIRTIPAIDATATCLPARRWCTISTLEQTKCSWVRASAYSLGLEPPISCQQRPNILECLNDIREDRADFVTSKSNYGYLARQHYQLSPVKLVQNSRSSSSAFSRVAAFVKESSAQNNVTRFENLRGTKACFPEYGGIAYVAFVRTAQERGIISPSECDYARAVGEFFDGACAPGALDAAHALSQSSFNATTLCTACRPTVTIVGNYSDFTCTWDYSSNLYYGNNGTLSCLADPTTSVAFLQVQNIQAHLNQLGLDGSQFRALCRNNTLAATTGVNVDNNCLLAYVVDAEVVTRRNDPLTNALAILLENLDLYFGYIAESGAQLINLEIFSPFDGVSDLLFKDTAIGLTEPSATSSNEPARNYMELFQHLESCTGAAAPGIATKNFYSIFTIVLMSLFTRFVVY</sequence>
<evidence type="ECO:0000259" key="2">
    <source>
        <dbReference type="PROSITE" id="PS51408"/>
    </source>
</evidence>
<feature type="signal peptide" evidence="1">
    <location>
        <begin position="1"/>
        <end position="18"/>
    </location>
</feature>
<accession>A0A1E1WHK8</accession>
<dbReference type="Pfam" id="PF00405">
    <property type="entry name" value="Transferrin"/>
    <property type="match status" value="2"/>
</dbReference>
<reference evidence="3" key="1">
    <citation type="submission" date="2015-09" db="EMBL/GenBank/DDBJ databases">
        <title>De novo assembly of Pectinophora gossypiella (Pink Bollworm) gut transcriptome.</title>
        <authorList>
            <person name="Tassone E.E."/>
        </authorList>
    </citation>
    <scope>NUCLEOTIDE SEQUENCE</scope>
</reference>
<dbReference type="GO" id="GO:0006826">
    <property type="term" value="P:iron ion transport"/>
    <property type="evidence" value="ECO:0007669"/>
    <property type="project" value="TreeGrafter"/>
</dbReference>
<dbReference type="EMBL" id="GDQN01004606">
    <property type="protein sequence ID" value="JAT86448.1"/>
    <property type="molecule type" value="Transcribed_RNA"/>
</dbReference>
<dbReference type="GO" id="GO:0005769">
    <property type="term" value="C:early endosome"/>
    <property type="evidence" value="ECO:0007669"/>
    <property type="project" value="TreeGrafter"/>
</dbReference>
<dbReference type="SUPFAM" id="SSF53850">
    <property type="entry name" value="Periplasmic binding protein-like II"/>
    <property type="match status" value="2"/>
</dbReference>
<dbReference type="AlphaFoldDB" id="A0A1E1WHK8"/>
<feature type="chain" id="PRO_5009115376" description="Transferrin-like domain-containing protein" evidence="1">
    <location>
        <begin position="19"/>
        <end position="765"/>
    </location>
</feature>
<feature type="domain" description="Transferrin-like" evidence="2">
    <location>
        <begin position="380"/>
        <end position="729"/>
    </location>
</feature>